<dbReference type="RefSeq" id="WP_143155905.1">
    <property type="nucleotide sequence ID" value="NZ_FRCY01000002.1"/>
</dbReference>
<evidence type="ECO:0000256" key="1">
    <source>
        <dbReference type="SAM" id="Coils"/>
    </source>
</evidence>
<dbReference type="InterPro" id="IPR036680">
    <property type="entry name" value="SPOR-like_sf"/>
</dbReference>
<dbReference type="OrthoDB" id="1119072at2"/>
<dbReference type="EMBL" id="FRCY01000002">
    <property type="protein sequence ID" value="SHM59836.1"/>
    <property type="molecule type" value="Genomic_DNA"/>
</dbReference>
<keyword evidence="3" id="KW-1185">Reference proteome</keyword>
<protein>
    <recommendedName>
        <fullName evidence="4">SPOR domain-containing protein</fullName>
    </recommendedName>
</protein>
<dbReference type="GO" id="GO:0042834">
    <property type="term" value="F:peptidoglycan binding"/>
    <property type="evidence" value="ECO:0007669"/>
    <property type="project" value="InterPro"/>
</dbReference>
<evidence type="ECO:0000313" key="2">
    <source>
        <dbReference type="EMBL" id="SHM59836.1"/>
    </source>
</evidence>
<dbReference type="STRING" id="388280.SAMN04488057_102278"/>
<dbReference type="SUPFAM" id="SSF110997">
    <property type="entry name" value="Sporulation related repeat"/>
    <property type="match status" value="1"/>
</dbReference>
<reference evidence="2 3" key="1">
    <citation type="submission" date="2016-11" db="EMBL/GenBank/DDBJ databases">
        <authorList>
            <person name="Jaros S."/>
            <person name="Januszkiewicz K."/>
            <person name="Wedrychowicz H."/>
        </authorList>
    </citation>
    <scope>NUCLEOTIDE SEQUENCE [LARGE SCALE GENOMIC DNA]</scope>
    <source>
        <strain evidence="2 3">CGMCC 1.6102</strain>
    </source>
</reference>
<evidence type="ECO:0008006" key="4">
    <source>
        <dbReference type="Google" id="ProtNLM"/>
    </source>
</evidence>
<name>A0A1M7K3I8_9BACT</name>
<sequence length="198" mass="22935">MALFKRFFVLGLAALLFNCSPKSMGELSRDEYSNWKDRKKNMSPSEFKALVESREEMSGKLEDLSEKEAYLHEVIERKDNEISRLTGQISKINNQMEAAMRDSGETASDKWEEGVVFKVQLAAFDDYDLRNLTENGSDLEIIDQDGYIKYILGRFRDYKMADMLKKKLRKVGVQEAWIVPYKDGKRVPLKEVLTEVVE</sequence>
<keyword evidence="1" id="KW-0175">Coiled coil</keyword>
<evidence type="ECO:0000313" key="3">
    <source>
        <dbReference type="Proteomes" id="UP000184513"/>
    </source>
</evidence>
<accession>A0A1M7K3I8</accession>
<gene>
    <name evidence="2" type="ORF">SAMN04488057_102278</name>
</gene>
<dbReference type="Proteomes" id="UP000184513">
    <property type="component" value="Unassembled WGS sequence"/>
</dbReference>
<feature type="coiled-coil region" evidence="1">
    <location>
        <begin position="47"/>
        <end position="102"/>
    </location>
</feature>
<dbReference type="AlphaFoldDB" id="A0A1M7K3I8"/>
<organism evidence="2 3">
    <name type="scientific">Cyclobacterium lianum</name>
    <dbReference type="NCBI Taxonomy" id="388280"/>
    <lineage>
        <taxon>Bacteria</taxon>
        <taxon>Pseudomonadati</taxon>
        <taxon>Bacteroidota</taxon>
        <taxon>Cytophagia</taxon>
        <taxon>Cytophagales</taxon>
        <taxon>Cyclobacteriaceae</taxon>
        <taxon>Cyclobacterium</taxon>
    </lineage>
</organism>
<proteinExistence type="predicted"/>